<comment type="caution">
    <text evidence="10">The sequence shown here is derived from an EMBL/GenBank/DDBJ whole genome shotgun (WGS) entry which is preliminary data.</text>
</comment>
<evidence type="ECO:0000256" key="5">
    <source>
        <dbReference type="ARBA" id="ARBA00022692"/>
    </source>
</evidence>
<feature type="transmembrane region" description="Helical" evidence="8">
    <location>
        <begin position="12"/>
        <end position="37"/>
    </location>
</feature>
<dbReference type="Pfam" id="PF01594">
    <property type="entry name" value="AI-2E_transport"/>
    <property type="match status" value="1"/>
</dbReference>
<dbReference type="OrthoDB" id="9793390at2"/>
<dbReference type="GO" id="GO:0055085">
    <property type="term" value="P:transmembrane transport"/>
    <property type="evidence" value="ECO:0007669"/>
    <property type="project" value="TreeGrafter"/>
</dbReference>
<evidence type="ECO:0000256" key="6">
    <source>
        <dbReference type="ARBA" id="ARBA00022989"/>
    </source>
</evidence>
<evidence type="ECO:0000313" key="11">
    <source>
        <dbReference type="Proteomes" id="UP000216411"/>
    </source>
</evidence>
<dbReference type="EMBL" id="NOKA02000003">
    <property type="protein sequence ID" value="RDY32587.1"/>
    <property type="molecule type" value="Genomic_DNA"/>
</dbReference>
<dbReference type="RefSeq" id="WP_094379466.1">
    <property type="nucleotide sequence ID" value="NZ_NOKA02000003.1"/>
</dbReference>
<keyword evidence="4" id="KW-1003">Cell membrane</keyword>
<keyword evidence="6 8" id="KW-1133">Transmembrane helix</keyword>
<evidence type="ECO:0000313" key="9">
    <source>
        <dbReference type="EMBL" id="PXV93639.1"/>
    </source>
</evidence>
<evidence type="ECO:0000256" key="1">
    <source>
        <dbReference type="ARBA" id="ARBA00004651"/>
    </source>
</evidence>
<dbReference type="Proteomes" id="UP000247523">
    <property type="component" value="Unassembled WGS sequence"/>
</dbReference>
<dbReference type="Proteomes" id="UP000216411">
    <property type="component" value="Unassembled WGS sequence"/>
</dbReference>
<proteinExistence type="inferred from homology"/>
<comment type="similarity">
    <text evidence="2">Belongs to the autoinducer-2 exporter (AI-2E) (TC 2.A.86) family.</text>
</comment>
<keyword evidence="3" id="KW-0813">Transport</keyword>
<reference evidence="9 12" key="2">
    <citation type="submission" date="2018-05" db="EMBL/GenBank/DDBJ databases">
        <title>Genomic Encyclopedia of Type Strains, Phase IV (KMG-IV): sequencing the most valuable type-strain genomes for metagenomic binning, comparative biology and taxonomic classification.</title>
        <authorList>
            <person name="Goeker M."/>
        </authorList>
    </citation>
    <scope>NUCLEOTIDE SEQUENCE [LARGE SCALE GENOMIC DNA]</scope>
    <source>
        <strain evidence="9 12">DSM 28816</strain>
    </source>
</reference>
<gene>
    <name evidence="9" type="ORF">C8E03_102410</name>
    <name evidence="10" type="ORF">CG710_003935</name>
</gene>
<evidence type="ECO:0000256" key="2">
    <source>
        <dbReference type="ARBA" id="ARBA00009773"/>
    </source>
</evidence>
<comment type="subcellular location">
    <subcellularLocation>
        <location evidence="1">Cell membrane</location>
        <topology evidence="1">Multi-pass membrane protein</topology>
    </subcellularLocation>
</comment>
<dbReference type="PANTHER" id="PTHR21716">
    <property type="entry name" value="TRANSMEMBRANE PROTEIN"/>
    <property type="match status" value="1"/>
</dbReference>
<keyword evidence="11" id="KW-1185">Reference proteome</keyword>
<feature type="transmembrane region" description="Helical" evidence="8">
    <location>
        <begin position="186"/>
        <end position="207"/>
    </location>
</feature>
<dbReference type="GO" id="GO:0005886">
    <property type="term" value="C:plasma membrane"/>
    <property type="evidence" value="ECO:0007669"/>
    <property type="project" value="UniProtKB-SubCell"/>
</dbReference>
<sequence>MKIDRDEKLFKYCVYATLTALSIYIAISIMGNIGIIIKGVTKIIGIIMALLKPLLIGLIIAYLLYPATRSIEKFLERKRFFKKSNTRRVFSIALVYIAIIGIVIAILYGIYIMIGGQVSRNTRISNILLYITDYMNNNQFSTQAIESKLDSLNIQLPENINSTIANVLSSLQDYIMSSIGNVANSIITFANNILSFFISIILSVYLIKDIEYFKELWNKIYYFIFRKSRVGKGVKECGEIVNKTFSNYIKGQLLDACIVGGLSAIALAVIGVDYAIVIGIISGICNMIPYVGPMVGTVLAAVMGLLSGEPIMVLWAVIAMLVVQQIDNNLIAPKIVGDSVGLHPVFTMIAIIIGGNIGGLLGMLVAVPLTASIKILLGKWYNQYVDYEREE</sequence>
<name>A0A255I860_9FIRM</name>
<reference evidence="10 11" key="1">
    <citation type="journal article" date="2017" name="Genome Announc.">
        <title>Draft Genome Sequence of a Sporulating and Motile Strain of Lachnotalea glycerini Isolated from Water in Quebec City, Canada.</title>
        <authorList>
            <person name="Maheux A.F."/>
            <person name="Boudreau D.K."/>
            <person name="Berube E."/>
            <person name="Boissinot M."/>
            <person name="Raymond F."/>
            <person name="Brodeur S."/>
            <person name="Corbeil J."/>
            <person name="Isabel S."/>
            <person name="Omar R.F."/>
            <person name="Bergeron M.G."/>
        </authorList>
    </citation>
    <scope>NUCLEOTIDE SEQUENCE [LARGE SCALE GENOMIC DNA]</scope>
    <source>
        <strain evidence="10 11">CCRI-19302</strain>
    </source>
</reference>
<feature type="transmembrane region" description="Helical" evidence="8">
    <location>
        <begin position="89"/>
        <end position="114"/>
    </location>
</feature>
<reference evidence="10" key="3">
    <citation type="submission" date="2018-07" db="EMBL/GenBank/DDBJ databases">
        <authorList>
            <person name="Quirk P.G."/>
            <person name="Krulwich T.A."/>
        </authorList>
    </citation>
    <scope>NUCLEOTIDE SEQUENCE</scope>
    <source>
        <strain evidence="10">CCRI-19302</strain>
    </source>
</reference>
<evidence type="ECO:0000256" key="4">
    <source>
        <dbReference type="ARBA" id="ARBA00022475"/>
    </source>
</evidence>
<keyword evidence="5 8" id="KW-0812">Transmembrane</keyword>
<evidence type="ECO:0000256" key="8">
    <source>
        <dbReference type="SAM" id="Phobius"/>
    </source>
</evidence>
<dbReference type="EMBL" id="QICS01000002">
    <property type="protein sequence ID" value="PXV93639.1"/>
    <property type="molecule type" value="Genomic_DNA"/>
</dbReference>
<feature type="transmembrane region" description="Helical" evidence="8">
    <location>
        <begin position="344"/>
        <end position="369"/>
    </location>
</feature>
<evidence type="ECO:0000313" key="10">
    <source>
        <dbReference type="EMBL" id="RDY32587.1"/>
    </source>
</evidence>
<dbReference type="AlphaFoldDB" id="A0A255I860"/>
<dbReference type="PANTHER" id="PTHR21716:SF53">
    <property type="entry name" value="PERMEASE PERM-RELATED"/>
    <property type="match status" value="1"/>
</dbReference>
<evidence type="ECO:0000313" key="12">
    <source>
        <dbReference type="Proteomes" id="UP000247523"/>
    </source>
</evidence>
<keyword evidence="7 8" id="KW-0472">Membrane</keyword>
<dbReference type="InterPro" id="IPR002549">
    <property type="entry name" value="AI-2E-like"/>
</dbReference>
<accession>A0A255I860</accession>
<feature type="transmembrane region" description="Helical" evidence="8">
    <location>
        <begin position="253"/>
        <end position="281"/>
    </location>
</feature>
<evidence type="ECO:0000256" key="3">
    <source>
        <dbReference type="ARBA" id="ARBA00022448"/>
    </source>
</evidence>
<feature type="transmembrane region" description="Helical" evidence="8">
    <location>
        <begin position="43"/>
        <end position="68"/>
    </location>
</feature>
<protein>
    <submittedName>
        <fullName evidence="10">AI-2E family transporter</fullName>
    </submittedName>
    <submittedName>
        <fullName evidence="9">Putative PurR-regulated permease PerM</fullName>
    </submittedName>
</protein>
<organism evidence="10 11">
    <name type="scientific">Lachnotalea glycerini</name>
    <dbReference type="NCBI Taxonomy" id="1763509"/>
    <lineage>
        <taxon>Bacteria</taxon>
        <taxon>Bacillati</taxon>
        <taxon>Bacillota</taxon>
        <taxon>Clostridia</taxon>
        <taxon>Lachnospirales</taxon>
        <taxon>Lachnospiraceae</taxon>
        <taxon>Lachnotalea</taxon>
    </lineage>
</organism>
<evidence type="ECO:0000256" key="7">
    <source>
        <dbReference type="ARBA" id="ARBA00023136"/>
    </source>
</evidence>